<dbReference type="OrthoDB" id="4770574at2"/>
<evidence type="ECO:0000313" key="2">
    <source>
        <dbReference type="Proteomes" id="UP000198599"/>
    </source>
</evidence>
<organism evidence="1 2">
    <name type="scientific">Roseovarius lutimaris</name>
    <dbReference type="NCBI Taxonomy" id="1005928"/>
    <lineage>
        <taxon>Bacteria</taxon>
        <taxon>Pseudomonadati</taxon>
        <taxon>Pseudomonadota</taxon>
        <taxon>Alphaproteobacteria</taxon>
        <taxon>Rhodobacterales</taxon>
        <taxon>Roseobacteraceae</taxon>
        <taxon>Roseovarius</taxon>
    </lineage>
</organism>
<accession>A0A1I5H0M4</accession>
<protein>
    <submittedName>
        <fullName evidence="1">Uncharacterized protein</fullName>
    </submittedName>
</protein>
<dbReference type="AlphaFoldDB" id="A0A1I5H0M4"/>
<proteinExistence type="predicted"/>
<dbReference type="EMBL" id="FOVP01000047">
    <property type="protein sequence ID" value="SFO41759.1"/>
    <property type="molecule type" value="Genomic_DNA"/>
</dbReference>
<reference evidence="2" key="1">
    <citation type="submission" date="2016-10" db="EMBL/GenBank/DDBJ databases">
        <authorList>
            <person name="Varghese N."/>
            <person name="Submissions S."/>
        </authorList>
    </citation>
    <scope>NUCLEOTIDE SEQUENCE [LARGE SCALE GENOMIC DNA]</scope>
    <source>
        <strain evidence="2">DSM 28463</strain>
    </source>
</reference>
<dbReference type="RefSeq" id="WP_092842426.1">
    <property type="nucleotide sequence ID" value="NZ_FOVP01000047.1"/>
</dbReference>
<sequence length="144" mass="16012">MTISKELLDELMERMLGAELTAAPSGGSVLDLVYQEADGCLQDGDAANFENKIVLSIATRLRAEQYMLGRINDPSLPGDIAGNQTTELLKRFRHDFPGDVAIPTMDRVVLMTPENIHLNSFMYEPILDMSDEHLRKIYGDVTAL</sequence>
<gene>
    <name evidence="1" type="ORF">SAMN04487859_1479</name>
</gene>
<name>A0A1I5H0M4_9RHOB</name>
<keyword evidence="2" id="KW-1185">Reference proteome</keyword>
<evidence type="ECO:0000313" key="1">
    <source>
        <dbReference type="EMBL" id="SFO41759.1"/>
    </source>
</evidence>
<dbReference type="Proteomes" id="UP000198599">
    <property type="component" value="Unassembled WGS sequence"/>
</dbReference>